<keyword evidence="1" id="KW-1133">Transmembrane helix</keyword>
<keyword evidence="1" id="KW-0812">Transmembrane</keyword>
<protein>
    <submittedName>
        <fullName evidence="2">Uncharacterized protein</fullName>
    </submittedName>
</protein>
<reference evidence="3" key="2">
    <citation type="submission" date="2015-07" db="EMBL/GenBank/DDBJ databases">
        <title>The genome sequence of Plasmodium falciparum IGH-CR14.</title>
        <authorList>
            <consortium name="The Broad Institute Genome Sequencing Platform"/>
            <person name="Volkman S.K."/>
            <person name="Neafsey D.E."/>
            <person name="Dash A.P."/>
            <person name="Chitnis C.E."/>
            <person name="Hartl D.L."/>
            <person name="Young S.K."/>
            <person name="Kodira C.D."/>
            <person name="Zeng Q."/>
            <person name="Koehrsen M."/>
            <person name="Godfrey P."/>
            <person name="Alvarado L."/>
            <person name="Berlin A."/>
            <person name="Borenstein D."/>
            <person name="Chen Z."/>
            <person name="Engels R."/>
            <person name="Freedman E."/>
            <person name="Gellesch M."/>
            <person name="Goldberg J."/>
            <person name="Griggs A."/>
            <person name="Gujja S."/>
            <person name="Heiman D."/>
            <person name="Hepburn T."/>
            <person name="Howarth C."/>
            <person name="Jen D."/>
            <person name="Larson L."/>
            <person name="Lewis B."/>
            <person name="Mehta T."/>
            <person name="Park D."/>
            <person name="Pearson M."/>
            <person name="Roberts A."/>
            <person name="Saif S."/>
            <person name="Shea T."/>
            <person name="Shenoy N."/>
            <person name="Sisk P."/>
            <person name="Stolte C."/>
            <person name="Sykes S."/>
            <person name="Walk T."/>
            <person name="White J."/>
            <person name="Yandava C."/>
            <person name="Wirth D.F."/>
            <person name="Nusbaum C."/>
            <person name="Birren B."/>
        </authorList>
    </citation>
    <scope>NUCLEOTIDE SEQUENCE [LARGE SCALE GENOMIC DNA]</scope>
    <source>
        <strain evidence="3">IGH-CR14</strain>
    </source>
</reference>
<dbReference type="EMBL" id="GG665094">
    <property type="protein sequence ID" value="KNG75852.1"/>
    <property type="molecule type" value="Genomic_DNA"/>
</dbReference>
<evidence type="ECO:0000313" key="3">
    <source>
        <dbReference type="Proteomes" id="UP000054562"/>
    </source>
</evidence>
<gene>
    <name evidence="2" type="ORF">PFMG_02158</name>
</gene>
<dbReference type="Proteomes" id="UP000054562">
    <property type="component" value="Unassembled WGS sequence"/>
</dbReference>
<organism evidence="2 3">
    <name type="scientific">Plasmodium falciparum IGH-CR14</name>
    <dbReference type="NCBI Taxonomy" id="580059"/>
    <lineage>
        <taxon>Eukaryota</taxon>
        <taxon>Sar</taxon>
        <taxon>Alveolata</taxon>
        <taxon>Apicomplexa</taxon>
        <taxon>Aconoidasida</taxon>
        <taxon>Haemosporida</taxon>
        <taxon>Plasmodiidae</taxon>
        <taxon>Plasmodium</taxon>
        <taxon>Plasmodium (Laverania)</taxon>
    </lineage>
</organism>
<accession>A0A0L1I8L2</accession>
<proteinExistence type="predicted"/>
<evidence type="ECO:0000256" key="1">
    <source>
        <dbReference type="SAM" id="Phobius"/>
    </source>
</evidence>
<name>A0A0L1I8L2_PLAFA</name>
<reference evidence="3" key="1">
    <citation type="submission" date="2015-07" db="EMBL/GenBank/DDBJ databases">
        <title>Annotation of Plasmodium falciparum IGH-CR14.</title>
        <authorList>
            <consortium name="The Broad Institute Genome Sequencing Platform"/>
            <person name="Volkman S.K."/>
            <person name="Neafsey D.E."/>
            <person name="Dash A.P."/>
            <person name="Chitnis C.E."/>
            <person name="Hartl D.L."/>
            <person name="Young S.K."/>
            <person name="Zeng Q."/>
            <person name="Koehrsen M."/>
            <person name="Alvarado L."/>
            <person name="Berlin A."/>
            <person name="Borenstein D."/>
            <person name="Chapman S.B."/>
            <person name="Chen Z."/>
            <person name="Engels R."/>
            <person name="Freedman E."/>
            <person name="Gellesch M."/>
            <person name="Goldberg J."/>
            <person name="Griggs A."/>
            <person name="Gujja S."/>
            <person name="Heilman E.R."/>
            <person name="Heiman D.I."/>
            <person name="Howarth C."/>
            <person name="Jen D."/>
            <person name="Larson L."/>
            <person name="Mehta T."/>
            <person name="Neiman D."/>
            <person name="Park D."/>
            <person name="Pearson M."/>
            <person name="Roberts A."/>
            <person name="Saif S."/>
            <person name="Shea T."/>
            <person name="Shenoy N."/>
            <person name="Sisk P."/>
            <person name="Stolte C."/>
            <person name="Sykes S."/>
            <person name="Walk T."/>
            <person name="White J."/>
            <person name="Yandava C."/>
            <person name="Haas B."/>
            <person name="Henn M.R."/>
            <person name="Nusbaum C."/>
            <person name="Birren B."/>
        </authorList>
    </citation>
    <scope>NUCLEOTIDE SEQUENCE [LARGE SCALE GENOMIC DNA]</scope>
    <source>
        <strain evidence="3">IGH-CR14</strain>
    </source>
</reference>
<sequence length="102" mass="12144">MTYKYHIFDKFFKGPLCLINNSYKDYSKSLLIILIYKLLFKKKNCIQIFLKNKTALNVYMTSIIKKKKMNLFLICPVIVKSILFKITKKKFLSFDNISKICI</sequence>
<feature type="transmembrane region" description="Helical" evidence="1">
    <location>
        <begin position="69"/>
        <end position="86"/>
    </location>
</feature>
<dbReference type="AlphaFoldDB" id="A0A0L1I8L2"/>
<keyword evidence="1" id="KW-0472">Membrane</keyword>
<evidence type="ECO:0000313" key="2">
    <source>
        <dbReference type="EMBL" id="KNG75852.1"/>
    </source>
</evidence>